<evidence type="ECO:0000313" key="2">
    <source>
        <dbReference type="EMBL" id="MBB6436086.1"/>
    </source>
</evidence>
<organism evidence="2 3">
    <name type="scientific">Streptomyces candidus</name>
    <dbReference type="NCBI Taxonomy" id="67283"/>
    <lineage>
        <taxon>Bacteria</taxon>
        <taxon>Bacillati</taxon>
        <taxon>Actinomycetota</taxon>
        <taxon>Actinomycetes</taxon>
        <taxon>Kitasatosporales</taxon>
        <taxon>Streptomycetaceae</taxon>
        <taxon>Streptomyces</taxon>
    </lineage>
</organism>
<dbReference type="InterPro" id="IPR036513">
    <property type="entry name" value="STAS_dom_sf"/>
</dbReference>
<accession>A0A7X0HEC9</accession>
<dbReference type="RefSeq" id="WP_229923404.1">
    <property type="nucleotide sequence ID" value="NZ_BNBN01000005.1"/>
</dbReference>
<keyword evidence="3" id="KW-1185">Reference proteome</keyword>
<dbReference type="Proteomes" id="UP000540423">
    <property type="component" value="Unassembled WGS sequence"/>
</dbReference>
<feature type="domain" description="STAS" evidence="1">
    <location>
        <begin position="25"/>
        <end position="112"/>
    </location>
</feature>
<gene>
    <name evidence="2" type="ORF">HNQ79_002549</name>
</gene>
<dbReference type="InterPro" id="IPR002645">
    <property type="entry name" value="STAS_dom"/>
</dbReference>
<comment type="caution">
    <text evidence="2">The sequence shown here is derived from an EMBL/GenBank/DDBJ whole genome shotgun (WGS) entry which is preliminary data.</text>
</comment>
<dbReference type="InterPro" id="IPR058548">
    <property type="entry name" value="MlaB-like_STAS"/>
</dbReference>
<protein>
    <submittedName>
        <fullName evidence="2">Anti-anti-sigma regulatory factor</fullName>
    </submittedName>
</protein>
<dbReference type="PROSITE" id="PS50801">
    <property type="entry name" value="STAS"/>
    <property type="match status" value="1"/>
</dbReference>
<dbReference type="Pfam" id="PF13466">
    <property type="entry name" value="STAS_2"/>
    <property type="match status" value="1"/>
</dbReference>
<dbReference type="SUPFAM" id="SSF52091">
    <property type="entry name" value="SpoIIaa-like"/>
    <property type="match status" value="1"/>
</dbReference>
<dbReference type="EMBL" id="JACHEM010000005">
    <property type="protein sequence ID" value="MBB6436086.1"/>
    <property type="molecule type" value="Genomic_DNA"/>
</dbReference>
<proteinExistence type="predicted"/>
<name>A0A7X0HEC9_9ACTN</name>
<evidence type="ECO:0000259" key="1">
    <source>
        <dbReference type="PROSITE" id="PS50801"/>
    </source>
</evidence>
<sequence>MTDERPIRPPSGTVRIAEVDGKRAVLAFAGVLDAHALCELEERLLDQRLRQACVLVLEMSALERIDLSCAYALLRTATGAPEPAALTVRGARRHVLRTLRQAGFDAVATIEE</sequence>
<dbReference type="Gene3D" id="3.30.750.24">
    <property type="entry name" value="STAS domain"/>
    <property type="match status" value="1"/>
</dbReference>
<evidence type="ECO:0000313" key="3">
    <source>
        <dbReference type="Proteomes" id="UP000540423"/>
    </source>
</evidence>
<reference evidence="2 3" key="1">
    <citation type="submission" date="2020-08" db="EMBL/GenBank/DDBJ databases">
        <title>Genomic Encyclopedia of Type Strains, Phase IV (KMG-IV): sequencing the most valuable type-strain genomes for metagenomic binning, comparative biology and taxonomic classification.</title>
        <authorList>
            <person name="Goeker M."/>
        </authorList>
    </citation>
    <scope>NUCLEOTIDE SEQUENCE [LARGE SCALE GENOMIC DNA]</scope>
    <source>
        <strain evidence="2 3">DSM 40141</strain>
    </source>
</reference>
<dbReference type="AlphaFoldDB" id="A0A7X0HEC9"/>